<accession>A0A8T2IG90</accession>
<feature type="region of interest" description="Disordered" evidence="1">
    <location>
        <begin position="145"/>
        <end position="182"/>
    </location>
</feature>
<evidence type="ECO:0000313" key="2">
    <source>
        <dbReference type="EMBL" id="KAG8430194.1"/>
    </source>
</evidence>
<dbReference type="GO" id="GO:0043130">
    <property type="term" value="F:ubiquitin binding"/>
    <property type="evidence" value="ECO:0007669"/>
    <property type="project" value="InterPro"/>
</dbReference>
<proteinExistence type="predicted"/>
<dbReference type="GO" id="GO:0000813">
    <property type="term" value="C:ESCRT I complex"/>
    <property type="evidence" value="ECO:0007669"/>
    <property type="project" value="InterPro"/>
</dbReference>
<dbReference type="InterPro" id="IPR038870">
    <property type="entry name" value="UBAP1"/>
</dbReference>
<evidence type="ECO:0000313" key="3">
    <source>
        <dbReference type="Proteomes" id="UP000812440"/>
    </source>
</evidence>
<sequence length="319" mass="34996">MPHLYPDFPCNHGFLSFFQYDFLLEKKTIHWAEEIKQIKDAQKDAELKAKAVHCQSDLEAISGSECDKSVNVAPSINPFLATLQHNNILTPTPANSSISKVTSPPHLKADFNPADFECEEDPFDKLELKTIDDKEELKSILNVHVKPVSHPDSPPDDQEQSVDSSAKELDISTPSKPEDLDIKLPPKPNGLINLPQLQNCELIPTSSTVSLAPITSVSNIKSLSFPKLDSDEGDQTMSQLPSTFHSTTCLSNGTFLDTLKNNSPRNSSELNGHHSLGPSLLHLDPLVLPVIPPFTATQIPTSGTEEISRISPNNGSRVR</sequence>
<reference evidence="2" key="1">
    <citation type="thesis" date="2020" institute="ProQuest LLC" country="789 East Eisenhower Parkway, Ann Arbor, MI, USA">
        <title>Comparative Genomics and Chromosome Evolution.</title>
        <authorList>
            <person name="Mudd A.B."/>
        </authorList>
    </citation>
    <scope>NUCLEOTIDE SEQUENCE</scope>
    <source>
        <strain evidence="2">Female2</strain>
        <tissue evidence="2">Blood</tissue>
    </source>
</reference>
<dbReference type="GO" id="GO:0043162">
    <property type="term" value="P:ubiquitin-dependent protein catabolic process via the multivesicular body sorting pathway"/>
    <property type="evidence" value="ECO:0007669"/>
    <property type="project" value="InterPro"/>
</dbReference>
<protein>
    <submittedName>
        <fullName evidence="2">Uncharacterized protein</fullName>
    </submittedName>
</protein>
<comment type="caution">
    <text evidence="2">The sequence shown here is derived from an EMBL/GenBank/DDBJ whole genome shotgun (WGS) entry which is preliminary data.</text>
</comment>
<feature type="region of interest" description="Disordered" evidence="1">
    <location>
        <begin position="298"/>
        <end position="319"/>
    </location>
</feature>
<dbReference type="Proteomes" id="UP000812440">
    <property type="component" value="Unassembled WGS sequence"/>
</dbReference>
<feature type="compositionally biased region" description="Basic and acidic residues" evidence="1">
    <location>
        <begin position="165"/>
        <end position="182"/>
    </location>
</feature>
<organism evidence="2 3">
    <name type="scientific">Hymenochirus boettgeri</name>
    <name type="common">Congo dwarf clawed frog</name>
    <dbReference type="NCBI Taxonomy" id="247094"/>
    <lineage>
        <taxon>Eukaryota</taxon>
        <taxon>Metazoa</taxon>
        <taxon>Chordata</taxon>
        <taxon>Craniata</taxon>
        <taxon>Vertebrata</taxon>
        <taxon>Euteleostomi</taxon>
        <taxon>Amphibia</taxon>
        <taxon>Batrachia</taxon>
        <taxon>Anura</taxon>
        <taxon>Pipoidea</taxon>
        <taxon>Pipidae</taxon>
        <taxon>Pipinae</taxon>
        <taxon>Hymenochirus</taxon>
    </lineage>
</organism>
<name>A0A8T2IG90_9PIPI</name>
<dbReference type="AlphaFoldDB" id="A0A8T2IG90"/>
<gene>
    <name evidence="2" type="ORF">GDO86_018270</name>
</gene>
<dbReference type="OrthoDB" id="2018023at2759"/>
<dbReference type="EMBL" id="JAACNH010001341">
    <property type="protein sequence ID" value="KAG8430194.1"/>
    <property type="molecule type" value="Genomic_DNA"/>
</dbReference>
<dbReference type="PANTHER" id="PTHR15960:SF2">
    <property type="entry name" value="UBIQUITIN-ASSOCIATED PROTEIN 1"/>
    <property type="match status" value="1"/>
</dbReference>
<evidence type="ECO:0000256" key="1">
    <source>
        <dbReference type="SAM" id="MobiDB-lite"/>
    </source>
</evidence>
<keyword evidence="3" id="KW-1185">Reference proteome</keyword>
<dbReference type="PANTHER" id="PTHR15960">
    <property type="entry name" value="LD44032P"/>
    <property type="match status" value="1"/>
</dbReference>